<evidence type="ECO:0000256" key="1">
    <source>
        <dbReference type="ARBA" id="ARBA00007613"/>
    </source>
</evidence>
<name>A0A0B6S8Y1_BURPL</name>
<dbReference type="Gene3D" id="1.20.1600.10">
    <property type="entry name" value="Outer membrane efflux proteins (OEP)"/>
    <property type="match status" value="1"/>
</dbReference>
<dbReference type="AlphaFoldDB" id="A0A0B6S8Y1"/>
<evidence type="ECO:0000313" key="3">
    <source>
        <dbReference type="EMBL" id="AJK48716.1"/>
    </source>
</evidence>
<dbReference type="PANTHER" id="PTHR30203">
    <property type="entry name" value="OUTER MEMBRANE CATION EFFLUX PROTEIN"/>
    <property type="match status" value="1"/>
</dbReference>
<dbReference type="NCBIfam" id="TIGR01845">
    <property type="entry name" value="outer_NodT"/>
    <property type="match status" value="1"/>
</dbReference>
<dbReference type="SUPFAM" id="SSF56954">
    <property type="entry name" value="Outer membrane efflux proteins (OEP)"/>
    <property type="match status" value="1"/>
</dbReference>
<keyword evidence="2" id="KW-0564">Palmitate</keyword>
<proteinExistence type="inferred from homology"/>
<evidence type="ECO:0000256" key="2">
    <source>
        <dbReference type="RuleBase" id="RU362097"/>
    </source>
</evidence>
<gene>
    <name evidence="3" type="ORF">BGL_2c06320</name>
</gene>
<dbReference type="GO" id="GO:0015562">
    <property type="term" value="F:efflux transmembrane transporter activity"/>
    <property type="evidence" value="ECO:0007669"/>
    <property type="project" value="InterPro"/>
</dbReference>
<dbReference type="HOGENOM" id="CLU_012817_13_0_4"/>
<organism evidence="3 4">
    <name type="scientific">Burkholderia plantarii</name>
    <dbReference type="NCBI Taxonomy" id="41899"/>
    <lineage>
        <taxon>Bacteria</taxon>
        <taxon>Pseudomonadati</taxon>
        <taxon>Pseudomonadota</taxon>
        <taxon>Betaproteobacteria</taxon>
        <taxon>Burkholderiales</taxon>
        <taxon>Burkholderiaceae</taxon>
        <taxon>Burkholderia</taxon>
    </lineage>
</organism>
<dbReference type="KEGG" id="bgp:BGL_2c06320"/>
<keyword evidence="2" id="KW-0812">Transmembrane</keyword>
<keyword evidence="4" id="KW-1185">Reference proteome</keyword>
<dbReference type="EMBL" id="CP002581">
    <property type="protein sequence ID" value="AJK48716.1"/>
    <property type="molecule type" value="Genomic_DNA"/>
</dbReference>
<evidence type="ECO:0000313" key="4">
    <source>
        <dbReference type="Proteomes" id="UP000031838"/>
    </source>
</evidence>
<keyword evidence="2" id="KW-0472">Membrane</keyword>
<dbReference type="Gene3D" id="2.20.200.10">
    <property type="entry name" value="Outer membrane efflux proteins (OEP)"/>
    <property type="match status" value="1"/>
</dbReference>
<keyword evidence="2 3" id="KW-0449">Lipoprotein</keyword>
<reference evidence="4" key="1">
    <citation type="submission" date="2011-03" db="EMBL/GenBank/DDBJ databases">
        <authorList>
            <person name="Voget S."/>
            <person name="Streit W.R."/>
            <person name="Jaeger K.E."/>
            <person name="Daniel R."/>
        </authorList>
    </citation>
    <scope>NUCLEOTIDE SEQUENCE [LARGE SCALE GENOMIC DNA]</scope>
    <source>
        <strain evidence="4">PG1</strain>
    </source>
</reference>
<sequence>MNRTTQMIRFLRPVRFGFGRRCAPHAARVTRGLAPALLAGLALAGCMVGPDYQRPELATADRYHAQAALGAVAGDGAADLARWWTGFDDPALSRIVARVLAQNLDLAAAQARVVQARAAAGEADTAWLPQGSLDGSVERLHQSLVSPFGSVASAFPGYQRNVTVAQIDAGASWELDLAGGLHRRAEALRDEAAAAEAARLGTRVSIVAEAADAYFQLRSAQAALLLLNQQVETDEAALRVVDDRVRHGVALDREHDDADAQLGQDRALLPALRTQLARQRNRLDVLMGDAPGTNAAAIDDTPPDMTVSPGVPAGIRPADLLRRRPDVIAAERHLAASTAGIGAALAQYYPDVSLSGLLGFDRMSTGGLFTAKAFEPAALAGIHWRLFDFGRVDAEVAQARGARAEALAQYRQAILRAGEDVENALVALAEADENTRQWRAVVVADGRAEQSAQRSYAQGTAAQGDLLRRRRSLLEARRAWVLASGDRARATVAAYRALGGGWAPDGGPHDTALASAAR</sequence>
<dbReference type="InterPro" id="IPR010131">
    <property type="entry name" value="MdtP/NodT-like"/>
</dbReference>
<dbReference type="Proteomes" id="UP000031838">
    <property type="component" value="Chromosome 2"/>
</dbReference>
<dbReference type="GO" id="GO:0005886">
    <property type="term" value="C:plasma membrane"/>
    <property type="evidence" value="ECO:0007669"/>
    <property type="project" value="UniProtKB-SubCell"/>
</dbReference>
<dbReference type="InterPro" id="IPR003423">
    <property type="entry name" value="OMP_efflux"/>
</dbReference>
<accession>A0A0B6S8Y1</accession>
<keyword evidence="2" id="KW-1134">Transmembrane beta strand</keyword>
<reference evidence="3 4" key="2">
    <citation type="journal article" date="2016" name="Appl. Microbiol. Biotechnol.">
        <title>Mutations improving production and secretion of extracellular lipase by Burkholderia glumae PG1.</title>
        <authorList>
            <person name="Knapp A."/>
            <person name="Voget S."/>
            <person name="Gao R."/>
            <person name="Zaburannyi N."/>
            <person name="Krysciak D."/>
            <person name="Breuer M."/>
            <person name="Hauer B."/>
            <person name="Streit W.R."/>
            <person name="Muller R."/>
            <person name="Daniel R."/>
            <person name="Jaeger K.E."/>
        </authorList>
    </citation>
    <scope>NUCLEOTIDE SEQUENCE [LARGE SCALE GENOMIC DNA]</scope>
    <source>
        <strain evidence="3 4">PG1</strain>
    </source>
</reference>
<dbReference type="PANTHER" id="PTHR30203:SF25">
    <property type="entry name" value="OUTER MEMBRANE PROTEIN-RELATED"/>
    <property type="match status" value="1"/>
</dbReference>
<comment type="subcellular location">
    <subcellularLocation>
        <location evidence="2">Cell membrane</location>
        <topology evidence="2">Lipid-anchor</topology>
    </subcellularLocation>
</comment>
<protein>
    <submittedName>
        <fullName evidence="3">RND efflux system outer membrane factor (OMF) lipoprotein</fullName>
    </submittedName>
</protein>
<comment type="similarity">
    <text evidence="1 2">Belongs to the outer membrane factor (OMF) (TC 1.B.17) family.</text>
</comment>
<dbReference type="Pfam" id="PF02321">
    <property type="entry name" value="OEP"/>
    <property type="match status" value="2"/>
</dbReference>